<sequence>MDRTARSADLAALITDTRNSLMPIFGAMEVAEQEIVDAQVRHPNVADRIWRSFKLLVSTSDLLTRNELVYRSHCRELLERVAAGADTRPGTAAECCVALCEVSQRVPLNTSAAGLYARMWKAAGLPPIELGDASVHYEALESAAIDDKERDLRARLSQAERRLDSKPSS</sequence>
<dbReference type="RefSeq" id="WP_213013669.1">
    <property type="nucleotide sequence ID" value="NZ_BOQN01000177.1"/>
</dbReference>
<evidence type="ECO:0000313" key="2">
    <source>
        <dbReference type="Proteomes" id="UP000677082"/>
    </source>
</evidence>
<dbReference type="Proteomes" id="UP000677082">
    <property type="component" value="Unassembled WGS sequence"/>
</dbReference>
<name>A0A919WD40_9ACTN</name>
<evidence type="ECO:0000313" key="1">
    <source>
        <dbReference type="EMBL" id="GIM98049.1"/>
    </source>
</evidence>
<dbReference type="EMBL" id="BOQN01000177">
    <property type="protein sequence ID" value="GIM98049.1"/>
    <property type="molecule type" value="Genomic_DNA"/>
</dbReference>
<accession>A0A919WD40</accession>
<proteinExistence type="predicted"/>
<organism evidence="1 2">
    <name type="scientific">Paractinoplanes toevensis</name>
    <dbReference type="NCBI Taxonomy" id="571911"/>
    <lineage>
        <taxon>Bacteria</taxon>
        <taxon>Bacillati</taxon>
        <taxon>Actinomycetota</taxon>
        <taxon>Actinomycetes</taxon>
        <taxon>Micromonosporales</taxon>
        <taxon>Micromonosporaceae</taxon>
        <taxon>Paractinoplanes</taxon>
    </lineage>
</organism>
<gene>
    <name evidence="1" type="ORF">Ato02nite_098420</name>
</gene>
<comment type="caution">
    <text evidence="1">The sequence shown here is derived from an EMBL/GenBank/DDBJ whole genome shotgun (WGS) entry which is preliminary data.</text>
</comment>
<dbReference type="AlphaFoldDB" id="A0A919WD40"/>
<keyword evidence="2" id="KW-1185">Reference proteome</keyword>
<protein>
    <submittedName>
        <fullName evidence="1">Uncharacterized protein</fullName>
    </submittedName>
</protein>
<reference evidence="1 2" key="1">
    <citation type="submission" date="2021-03" db="EMBL/GenBank/DDBJ databases">
        <title>Whole genome shotgun sequence of Actinoplanes toevensis NBRC 105298.</title>
        <authorList>
            <person name="Komaki H."/>
            <person name="Tamura T."/>
        </authorList>
    </citation>
    <scope>NUCLEOTIDE SEQUENCE [LARGE SCALE GENOMIC DNA]</scope>
    <source>
        <strain evidence="1 2">NBRC 105298</strain>
    </source>
</reference>